<keyword evidence="2" id="KW-1185">Reference proteome</keyword>
<reference evidence="1 2" key="2">
    <citation type="journal article" date="2022" name="Mol. Ecol. Resour.">
        <title>The genomes of chicory, endive, great burdock and yacon provide insights into Asteraceae paleo-polyploidization history and plant inulin production.</title>
        <authorList>
            <person name="Fan W."/>
            <person name="Wang S."/>
            <person name="Wang H."/>
            <person name="Wang A."/>
            <person name="Jiang F."/>
            <person name="Liu H."/>
            <person name="Zhao H."/>
            <person name="Xu D."/>
            <person name="Zhang Y."/>
        </authorList>
    </citation>
    <scope>NUCLEOTIDE SEQUENCE [LARGE SCALE GENOMIC DNA]</scope>
    <source>
        <strain evidence="2">cv. Yunnan</strain>
        <tissue evidence="1">Leaves</tissue>
    </source>
</reference>
<reference evidence="2" key="1">
    <citation type="journal article" date="2022" name="Mol. Ecol. Resour.">
        <title>The genomes of chicory, endive, great burdock and yacon provide insights into Asteraceae palaeo-polyploidization history and plant inulin production.</title>
        <authorList>
            <person name="Fan W."/>
            <person name="Wang S."/>
            <person name="Wang H."/>
            <person name="Wang A."/>
            <person name="Jiang F."/>
            <person name="Liu H."/>
            <person name="Zhao H."/>
            <person name="Xu D."/>
            <person name="Zhang Y."/>
        </authorList>
    </citation>
    <scope>NUCLEOTIDE SEQUENCE [LARGE SCALE GENOMIC DNA]</scope>
    <source>
        <strain evidence="2">cv. Yunnan</strain>
    </source>
</reference>
<dbReference type="Proteomes" id="UP001056120">
    <property type="component" value="Linkage Group LG22"/>
</dbReference>
<dbReference type="EMBL" id="CM042039">
    <property type="protein sequence ID" value="KAI3725420.1"/>
    <property type="molecule type" value="Genomic_DNA"/>
</dbReference>
<comment type="caution">
    <text evidence="1">The sequence shown here is derived from an EMBL/GenBank/DDBJ whole genome shotgun (WGS) entry which is preliminary data.</text>
</comment>
<evidence type="ECO:0000313" key="2">
    <source>
        <dbReference type="Proteomes" id="UP001056120"/>
    </source>
</evidence>
<organism evidence="1 2">
    <name type="scientific">Smallanthus sonchifolius</name>
    <dbReference type="NCBI Taxonomy" id="185202"/>
    <lineage>
        <taxon>Eukaryota</taxon>
        <taxon>Viridiplantae</taxon>
        <taxon>Streptophyta</taxon>
        <taxon>Embryophyta</taxon>
        <taxon>Tracheophyta</taxon>
        <taxon>Spermatophyta</taxon>
        <taxon>Magnoliopsida</taxon>
        <taxon>eudicotyledons</taxon>
        <taxon>Gunneridae</taxon>
        <taxon>Pentapetalae</taxon>
        <taxon>asterids</taxon>
        <taxon>campanulids</taxon>
        <taxon>Asterales</taxon>
        <taxon>Asteraceae</taxon>
        <taxon>Asteroideae</taxon>
        <taxon>Heliantheae alliance</taxon>
        <taxon>Millerieae</taxon>
        <taxon>Smallanthus</taxon>
    </lineage>
</organism>
<proteinExistence type="predicted"/>
<evidence type="ECO:0000313" key="1">
    <source>
        <dbReference type="EMBL" id="KAI3725420.1"/>
    </source>
</evidence>
<accession>A0ACB9BTU0</accession>
<sequence length="359" mass="40817">MITPGKLSPISPQLLQALKESRFAVVILSKNYADSSWCLDELTKIMECQDQMGQKVLPVFYHVDPSDVRRQKRDFATAFRQHEEMFKGEMDRVNNWRKALTATANLSGLHISAESGGEYAFIDRIVHEILHNQQPDGGDNNLVGIESHVDTLNSLLESTQEVRMIGIFGVEGIGKTTIAETLFRRIAYKFEGSSFINNVRENSSTTKDICLLQEKILKDTLVAHQGLMIQNPGSGANMIQDKFKNKRVLIVLDDVDDFQQLEYLAETHEWFGPGSRIIIITRDKHLLSDVDDKYTPALLLTDQALELFSRHVFERIALQMSSRTLQIVQFALRAVFLSPWKFWAPSFMEEGKEVCGKVH</sequence>
<gene>
    <name evidence="1" type="ORF">L1987_65208</name>
</gene>
<protein>
    <submittedName>
        <fullName evidence="1">Uncharacterized protein</fullName>
    </submittedName>
</protein>
<name>A0ACB9BTU0_9ASTR</name>